<gene>
    <name evidence="3" type="ORF">MELLADRAFT_109842</name>
</gene>
<feature type="chain" id="PRO_5003315596" description="Secreted protein" evidence="2">
    <location>
        <begin position="18"/>
        <end position="340"/>
    </location>
</feature>
<evidence type="ECO:0000313" key="4">
    <source>
        <dbReference type="Proteomes" id="UP000001072"/>
    </source>
</evidence>
<evidence type="ECO:0000313" key="3">
    <source>
        <dbReference type="EMBL" id="EGG02843.1"/>
    </source>
</evidence>
<evidence type="ECO:0000256" key="2">
    <source>
        <dbReference type="SAM" id="SignalP"/>
    </source>
</evidence>
<feature type="signal peptide" evidence="2">
    <location>
        <begin position="1"/>
        <end position="17"/>
    </location>
</feature>
<dbReference type="GeneID" id="18923891"/>
<dbReference type="HOGENOM" id="CLU_816581_0_0_1"/>
<keyword evidence="2" id="KW-0732">Signal</keyword>
<dbReference type="AlphaFoldDB" id="F4RXT3"/>
<dbReference type="EMBL" id="GL883128">
    <property type="protein sequence ID" value="EGG02843.1"/>
    <property type="molecule type" value="Genomic_DNA"/>
</dbReference>
<reference evidence="4" key="1">
    <citation type="journal article" date="2011" name="Proc. Natl. Acad. Sci. U.S.A.">
        <title>Obligate biotrophy features unraveled by the genomic analysis of rust fungi.</title>
        <authorList>
            <person name="Duplessis S."/>
            <person name="Cuomo C.A."/>
            <person name="Lin Y.-C."/>
            <person name="Aerts A."/>
            <person name="Tisserant E."/>
            <person name="Veneault-Fourrey C."/>
            <person name="Joly D.L."/>
            <person name="Hacquard S."/>
            <person name="Amselem J."/>
            <person name="Cantarel B.L."/>
            <person name="Chiu R."/>
            <person name="Coutinho P.M."/>
            <person name="Feau N."/>
            <person name="Field M."/>
            <person name="Frey P."/>
            <person name="Gelhaye E."/>
            <person name="Goldberg J."/>
            <person name="Grabherr M.G."/>
            <person name="Kodira C.D."/>
            <person name="Kohler A."/>
            <person name="Kuees U."/>
            <person name="Lindquist E.A."/>
            <person name="Lucas S.M."/>
            <person name="Mago R."/>
            <person name="Mauceli E."/>
            <person name="Morin E."/>
            <person name="Murat C."/>
            <person name="Pangilinan J.L."/>
            <person name="Park R."/>
            <person name="Pearson M."/>
            <person name="Quesneville H."/>
            <person name="Rouhier N."/>
            <person name="Sakthikumar S."/>
            <person name="Salamov A.A."/>
            <person name="Schmutz J."/>
            <person name="Selles B."/>
            <person name="Shapiro H."/>
            <person name="Tanguay P."/>
            <person name="Tuskan G.A."/>
            <person name="Henrissat B."/>
            <person name="Van de Peer Y."/>
            <person name="Rouze P."/>
            <person name="Ellis J.G."/>
            <person name="Dodds P.N."/>
            <person name="Schein J.E."/>
            <person name="Zhong S."/>
            <person name="Hamelin R.C."/>
            <person name="Grigoriev I.V."/>
            <person name="Szabo L.J."/>
            <person name="Martin F."/>
        </authorList>
    </citation>
    <scope>NUCLEOTIDE SEQUENCE [LARGE SCALE GENOMIC DNA]</scope>
    <source>
        <strain evidence="4">98AG31 / pathotype 3-4-7</strain>
    </source>
</reference>
<proteinExistence type="predicted"/>
<dbReference type="InParanoid" id="F4RXT3"/>
<keyword evidence="4" id="KW-1185">Reference proteome</keyword>
<dbReference type="VEuPathDB" id="FungiDB:MELLADRAFT_109842"/>
<sequence length="340" mass="38384">MKLLKLLFLFQVSILVARPMHNAEDMDASDTIHRGQEAVGFTKELHGMGTTNGAIHKKPETFEAGVEQVKPRKRDKIKEKLRQKTRLNNLHNQQEAYEARTEPVNPRKRDQMKAMVGKASTKLNDLVHDEEGRSINDRARIITRHLKEKGKDFKEKGQVMLSETTQTKSTDGTPIQSANWDTTPSNARGHTTSEIIEINEGSETHRTGERNPRTQTTEILEVPKRIPPKKETPTQRLTNSLVSNIPHANQQGITSQNIRQGLITRLQNFKTEWIPMSSNDAKAWVIIAMNHGNQWAQNALVKAKAVGVDVLDKVFTAVENTFGKTLDSTLTFLSGKFFHN</sequence>
<organism evidence="4">
    <name type="scientific">Melampsora larici-populina (strain 98AG31 / pathotype 3-4-7)</name>
    <name type="common">Poplar leaf rust fungus</name>
    <dbReference type="NCBI Taxonomy" id="747676"/>
    <lineage>
        <taxon>Eukaryota</taxon>
        <taxon>Fungi</taxon>
        <taxon>Dikarya</taxon>
        <taxon>Basidiomycota</taxon>
        <taxon>Pucciniomycotina</taxon>
        <taxon>Pucciniomycetes</taxon>
        <taxon>Pucciniales</taxon>
        <taxon>Melampsoraceae</taxon>
        <taxon>Melampsora</taxon>
    </lineage>
</organism>
<accession>F4RXT3</accession>
<dbReference type="KEGG" id="mlr:MELLADRAFT_109842"/>
<feature type="compositionally biased region" description="Polar residues" evidence="1">
    <location>
        <begin position="164"/>
        <end position="194"/>
    </location>
</feature>
<name>F4RXT3_MELLP</name>
<dbReference type="Proteomes" id="UP000001072">
    <property type="component" value="Unassembled WGS sequence"/>
</dbReference>
<evidence type="ECO:0000256" key="1">
    <source>
        <dbReference type="SAM" id="MobiDB-lite"/>
    </source>
</evidence>
<feature type="compositionally biased region" description="Basic and acidic residues" evidence="1">
    <location>
        <begin position="202"/>
        <end position="212"/>
    </location>
</feature>
<evidence type="ECO:0008006" key="5">
    <source>
        <dbReference type="Google" id="ProtNLM"/>
    </source>
</evidence>
<dbReference type="RefSeq" id="XP_007413956.1">
    <property type="nucleotide sequence ID" value="XM_007413894.1"/>
</dbReference>
<feature type="region of interest" description="Disordered" evidence="1">
    <location>
        <begin position="164"/>
        <end position="213"/>
    </location>
</feature>
<protein>
    <recommendedName>
        <fullName evidence="5">Secreted protein</fullName>
    </recommendedName>
</protein>